<organism evidence="2 3">
    <name type="scientific">Kocuria marina subsp. indica</name>
    <dbReference type="NCBI Taxonomy" id="1049583"/>
    <lineage>
        <taxon>Bacteria</taxon>
        <taxon>Bacillati</taxon>
        <taxon>Actinomycetota</taxon>
        <taxon>Actinomycetes</taxon>
        <taxon>Micrococcales</taxon>
        <taxon>Micrococcaceae</taxon>
        <taxon>Kocuria</taxon>
    </lineage>
</organism>
<feature type="region of interest" description="Disordered" evidence="1">
    <location>
        <begin position="229"/>
        <end position="249"/>
    </location>
</feature>
<dbReference type="RefSeq" id="WP_162230333.1">
    <property type="nucleotide sequence ID" value="NZ_WMHZ01000025.1"/>
</dbReference>
<gene>
    <name evidence="2" type="primary">casA</name>
    <name evidence="2" type="ORF">GKZ75_12650</name>
</gene>
<dbReference type="AlphaFoldDB" id="A0A6N9R1F8"/>
<dbReference type="Gene3D" id="1.10.132.100">
    <property type="match status" value="1"/>
</dbReference>
<protein>
    <submittedName>
        <fullName evidence="2">Type I-E CRISPR-associated protein Cse1/CasA</fullName>
    </submittedName>
</protein>
<evidence type="ECO:0000256" key="1">
    <source>
        <dbReference type="SAM" id="MobiDB-lite"/>
    </source>
</evidence>
<dbReference type="Pfam" id="PF09481">
    <property type="entry name" value="CRISPR_Cse1"/>
    <property type="match status" value="1"/>
</dbReference>
<proteinExistence type="predicted"/>
<accession>A0A6N9R1F8</accession>
<dbReference type="Proteomes" id="UP000471026">
    <property type="component" value="Unassembled WGS sequence"/>
</dbReference>
<sequence>MSSHNFDLLREPWLRMRHAEGHVEEVGLLEFYDRAEQFTDLAGESDTQNQAVFRLLLAIFIRALRHHALFGQEDRLADTWQKVQAADDLGALVGEYLKAWEDRFDLFDTSAPFFQAAGLHTQKEEHSDASVLVPDTGPGLFSTSTSAATKTLPAAAAARWLVYTQAYDVSGIKSGAVGDPRVKGGKGYPIGTGWAGAIGAVQVMGPTLQDTLVLNLPVRALLAPPEEIDADLPPWEREPADASPRSVDEVTPTGVVDVLTWQQRRVRLFPDQEGNTVVGALICNGDKIRRANNFMDPTTGYRYSRAQSKNGVDVFFPKTHDPALTVWRGMQSLFEQNRPDEPEDRKPAIISQLHGDLADVVNAAYEQSGTTLRLTGMSYGTQDAVVDGEVSETYPVRVQLLTDRAQQLWPVVVGVVGRVMSFRGSMAWFHKQLLVCAGASPEEAPQAPVQAWLAALEAQFVAWLDYLGGIPAPEDAEREWGRRMRTTTLYFIAEAVAAAGPRAAIGRTEESEAGKLIIHSSARYELWITKKLAEIVADTALTP</sequence>
<name>A0A6N9R1F8_9MICC</name>
<evidence type="ECO:0000313" key="3">
    <source>
        <dbReference type="Proteomes" id="UP000471026"/>
    </source>
</evidence>
<dbReference type="InterPro" id="IPR013381">
    <property type="entry name" value="CRISPR-assoc_prot_Cse1"/>
</dbReference>
<dbReference type="EMBL" id="WMHZ01000025">
    <property type="protein sequence ID" value="NDO79043.1"/>
    <property type="molecule type" value="Genomic_DNA"/>
</dbReference>
<dbReference type="NCBIfam" id="TIGR02547">
    <property type="entry name" value="casA_cse1"/>
    <property type="match status" value="1"/>
</dbReference>
<comment type="caution">
    <text evidence="2">The sequence shown here is derived from an EMBL/GenBank/DDBJ whole genome shotgun (WGS) entry which is preliminary data.</text>
</comment>
<evidence type="ECO:0000313" key="2">
    <source>
        <dbReference type="EMBL" id="NDO79043.1"/>
    </source>
</evidence>
<reference evidence="2 3" key="1">
    <citation type="submission" date="2019-11" db="EMBL/GenBank/DDBJ databases">
        <title>Draft genome sequence of Kocuria indica DP-K7, a methyl red degrading Actinobacterium.</title>
        <authorList>
            <person name="Kumaran S."/>
            <person name="Tischler D."/>
            <person name="Ngo A.C.R."/>
            <person name="Schultes F."/>
        </authorList>
    </citation>
    <scope>NUCLEOTIDE SEQUENCE [LARGE SCALE GENOMIC DNA]</scope>
    <source>
        <strain evidence="2 3">DP-K7</strain>
    </source>
</reference>